<evidence type="ECO:0000313" key="3">
    <source>
        <dbReference type="Proteomes" id="UP000001572"/>
    </source>
</evidence>
<dbReference type="HOGENOM" id="CLU_1096838_0_0_9"/>
<organism evidence="2 3">
    <name type="scientific">Alkaliphilus metalliredigens (strain QYMF)</name>
    <dbReference type="NCBI Taxonomy" id="293826"/>
    <lineage>
        <taxon>Bacteria</taxon>
        <taxon>Bacillati</taxon>
        <taxon>Bacillota</taxon>
        <taxon>Clostridia</taxon>
        <taxon>Peptostreptococcales</taxon>
        <taxon>Natronincolaceae</taxon>
        <taxon>Alkaliphilus</taxon>
    </lineage>
</organism>
<name>A6TQ09_ALKMQ</name>
<reference evidence="3" key="1">
    <citation type="journal article" date="2016" name="Genome Announc.">
        <title>Complete genome sequence of Alkaliphilus metalliredigens strain QYMF, an alkaliphilic and metal-reducing bacterium isolated from borax-contaminated leachate ponds.</title>
        <authorList>
            <person name="Hwang C."/>
            <person name="Copeland A."/>
            <person name="Lucas S."/>
            <person name="Lapidus A."/>
            <person name="Barry K."/>
            <person name="Detter J.C."/>
            <person name="Glavina Del Rio T."/>
            <person name="Hammon N."/>
            <person name="Israni S."/>
            <person name="Dalin E."/>
            <person name="Tice H."/>
            <person name="Pitluck S."/>
            <person name="Chertkov O."/>
            <person name="Brettin T."/>
            <person name="Bruce D."/>
            <person name="Han C."/>
            <person name="Schmutz J."/>
            <person name="Larimer F."/>
            <person name="Land M.L."/>
            <person name="Hauser L."/>
            <person name="Kyrpides N."/>
            <person name="Mikhailova N."/>
            <person name="Ye Q."/>
            <person name="Zhou J."/>
            <person name="Richardson P."/>
            <person name="Fields M.W."/>
        </authorList>
    </citation>
    <scope>NUCLEOTIDE SEQUENCE [LARGE SCALE GENOMIC DNA]</scope>
    <source>
        <strain evidence="3">QYMF</strain>
    </source>
</reference>
<feature type="region of interest" description="Disordered" evidence="1">
    <location>
        <begin position="116"/>
        <end position="178"/>
    </location>
</feature>
<evidence type="ECO:0000256" key="1">
    <source>
        <dbReference type="SAM" id="MobiDB-lite"/>
    </source>
</evidence>
<dbReference type="eggNOG" id="COG3935">
    <property type="taxonomic scope" value="Bacteria"/>
</dbReference>
<feature type="compositionally biased region" description="Basic and acidic residues" evidence="1">
    <location>
        <begin position="116"/>
        <end position="129"/>
    </location>
</feature>
<sequence length="283" mass="33294">MSQGWISLHRKIKEHAIYQETRKFSKFEAWVDILLRANHSEREFIVGYQKVKVNRGGLFTSIMGLGNQWGWSRKKTKKFLDYLHKEQMIAFKSTSKYTSIDILNYEKYQGVEDLESVNKDEKRTSDAHQQHINSTSDAHQKDINKTSMAHEKNTNNNVNNENNVNNVNNDKQKKTTSKEGYSQDFEAFWECYPRKIEKLRAYRCYKQRIKEGYTPLQLLRAVTAYSQKIKKEKTDLRYIKHCSTFLGRDKPFVDYLGGGKDHGINSKSIEEYRNTYDGIGFKL</sequence>
<gene>
    <name evidence="2" type="ordered locus">Amet_2118</name>
</gene>
<dbReference type="Proteomes" id="UP000001572">
    <property type="component" value="Chromosome"/>
</dbReference>
<dbReference type="STRING" id="293826.Amet_2118"/>
<feature type="compositionally biased region" description="Low complexity" evidence="1">
    <location>
        <begin position="154"/>
        <end position="169"/>
    </location>
</feature>
<dbReference type="KEGG" id="amt:Amet_2118"/>
<dbReference type="RefSeq" id="WP_012063254.1">
    <property type="nucleotide sequence ID" value="NC_009633.1"/>
</dbReference>
<evidence type="ECO:0000313" key="2">
    <source>
        <dbReference type="EMBL" id="ABR48277.1"/>
    </source>
</evidence>
<proteinExistence type="predicted"/>
<accession>A6TQ09</accession>
<evidence type="ECO:0008006" key="4">
    <source>
        <dbReference type="Google" id="ProtNLM"/>
    </source>
</evidence>
<dbReference type="EMBL" id="CP000724">
    <property type="protein sequence ID" value="ABR48277.1"/>
    <property type="molecule type" value="Genomic_DNA"/>
</dbReference>
<dbReference type="OrthoDB" id="7365718at2"/>
<keyword evidence="3" id="KW-1185">Reference proteome</keyword>
<feature type="compositionally biased region" description="Basic and acidic residues" evidence="1">
    <location>
        <begin position="138"/>
        <end position="153"/>
    </location>
</feature>
<dbReference type="AlphaFoldDB" id="A6TQ09"/>
<protein>
    <recommendedName>
        <fullName evidence="4">Phage protein</fullName>
    </recommendedName>
</protein>